<dbReference type="PRINTS" id="PR00107">
    <property type="entry name" value="PHOSPHOCPHPR"/>
</dbReference>
<gene>
    <name evidence="6" type="ORF">J0A66_02310</name>
</gene>
<comment type="similarity">
    <text evidence="2">Belongs to the HPr family.</text>
</comment>
<feature type="domain" description="HPr" evidence="5">
    <location>
        <begin position="2"/>
        <end position="89"/>
    </location>
</feature>
<dbReference type="NCBIfam" id="TIGR01003">
    <property type="entry name" value="PTS_HPr_family"/>
    <property type="match status" value="1"/>
</dbReference>
<comment type="subcellular location">
    <subcellularLocation>
        <location evidence="1">Cytoplasm</location>
    </subcellularLocation>
</comment>
<evidence type="ECO:0000256" key="3">
    <source>
        <dbReference type="ARBA" id="ARBA00022490"/>
    </source>
</evidence>
<keyword evidence="7" id="KW-1185">Reference proteome</keyword>
<dbReference type="InterPro" id="IPR035895">
    <property type="entry name" value="HPr-like_sf"/>
</dbReference>
<dbReference type="InterPro" id="IPR000032">
    <property type="entry name" value="HPr-like"/>
</dbReference>
<evidence type="ECO:0000259" key="5">
    <source>
        <dbReference type="PROSITE" id="PS51350"/>
    </source>
</evidence>
<evidence type="ECO:0000313" key="6">
    <source>
        <dbReference type="EMBL" id="MBN7824049.1"/>
    </source>
</evidence>
<dbReference type="Pfam" id="PF00381">
    <property type="entry name" value="PTS-HPr"/>
    <property type="match status" value="1"/>
</dbReference>
<dbReference type="EMBL" id="JAFKCV010000001">
    <property type="protein sequence ID" value="MBN7824049.1"/>
    <property type="molecule type" value="Genomic_DNA"/>
</dbReference>
<organism evidence="6 7">
    <name type="scientific">Bowmanella dokdonensis</name>
    <dbReference type="NCBI Taxonomy" id="751969"/>
    <lineage>
        <taxon>Bacteria</taxon>
        <taxon>Pseudomonadati</taxon>
        <taxon>Pseudomonadota</taxon>
        <taxon>Gammaproteobacteria</taxon>
        <taxon>Alteromonadales</taxon>
        <taxon>Alteromonadaceae</taxon>
        <taxon>Bowmanella</taxon>
    </lineage>
</organism>
<dbReference type="AlphaFoldDB" id="A0A939DK68"/>
<sequence>MRLEKTLLIQNKLGLHARAATQLAQLANQFDAKVTLIQGEKSALATSVLGLMMLESSMGKEVLVVSEGQDAEAALAAVEQLIQKKFNEAE</sequence>
<evidence type="ECO:0000256" key="2">
    <source>
        <dbReference type="ARBA" id="ARBA00010736"/>
    </source>
</evidence>
<dbReference type="SUPFAM" id="SSF55594">
    <property type="entry name" value="HPr-like"/>
    <property type="match status" value="1"/>
</dbReference>
<dbReference type="PROSITE" id="PS00369">
    <property type="entry name" value="PTS_HPR_HIS"/>
    <property type="match status" value="1"/>
</dbReference>
<dbReference type="GO" id="GO:0009401">
    <property type="term" value="P:phosphoenolpyruvate-dependent sugar phosphotransferase system"/>
    <property type="evidence" value="ECO:0007669"/>
    <property type="project" value="UniProtKB-KW"/>
</dbReference>
<proteinExistence type="inferred from homology"/>
<dbReference type="PROSITE" id="PS51350">
    <property type="entry name" value="PTS_HPR_DOM"/>
    <property type="match status" value="1"/>
</dbReference>
<dbReference type="PANTHER" id="PTHR33705:SF2">
    <property type="entry name" value="PHOSPHOCARRIER PROTEIN NPR"/>
    <property type="match status" value="1"/>
</dbReference>
<dbReference type="GO" id="GO:0005737">
    <property type="term" value="C:cytoplasm"/>
    <property type="evidence" value="ECO:0007669"/>
    <property type="project" value="UniProtKB-SubCell"/>
</dbReference>
<dbReference type="Gene3D" id="3.30.1340.10">
    <property type="entry name" value="HPr-like"/>
    <property type="match status" value="1"/>
</dbReference>
<keyword evidence="4" id="KW-0598">Phosphotransferase system</keyword>
<evidence type="ECO:0000256" key="4">
    <source>
        <dbReference type="ARBA" id="ARBA00022683"/>
    </source>
</evidence>
<dbReference type="InterPro" id="IPR050399">
    <property type="entry name" value="HPr"/>
</dbReference>
<dbReference type="Proteomes" id="UP000664654">
    <property type="component" value="Unassembled WGS sequence"/>
</dbReference>
<evidence type="ECO:0000256" key="1">
    <source>
        <dbReference type="ARBA" id="ARBA00004496"/>
    </source>
</evidence>
<evidence type="ECO:0000313" key="7">
    <source>
        <dbReference type="Proteomes" id="UP000664654"/>
    </source>
</evidence>
<comment type="caution">
    <text evidence="6">The sequence shown here is derived from an EMBL/GenBank/DDBJ whole genome shotgun (WGS) entry which is preliminary data.</text>
</comment>
<name>A0A939DK68_9ALTE</name>
<dbReference type="PANTHER" id="PTHR33705">
    <property type="entry name" value="PHOSPHOCARRIER PROTEIN HPR"/>
    <property type="match status" value="1"/>
</dbReference>
<accession>A0A939DK68</accession>
<reference evidence="6" key="1">
    <citation type="submission" date="2021-03" db="EMBL/GenBank/DDBJ databases">
        <title>novel species isolated from a fishpond in China.</title>
        <authorList>
            <person name="Lu H."/>
            <person name="Cai Z."/>
        </authorList>
    </citation>
    <scope>NUCLEOTIDE SEQUENCE</scope>
    <source>
        <strain evidence="6">JCM 30855</strain>
    </source>
</reference>
<dbReference type="RefSeq" id="WP_206572147.1">
    <property type="nucleotide sequence ID" value="NZ_JAFKCV010000001.1"/>
</dbReference>
<dbReference type="CDD" id="cd00367">
    <property type="entry name" value="PTS-HPr_like"/>
    <property type="match status" value="1"/>
</dbReference>
<keyword evidence="3" id="KW-0963">Cytoplasm</keyword>
<protein>
    <submittedName>
        <fullName evidence="6">HPr family phosphocarrier protein</fullName>
    </submittedName>
</protein>
<dbReference type="InterPro" id="IPR001020">
    <property type="entry name" value="PTS_HPr_His_P_site"/>
</dbReference>